<name>A0A140LAH0_9FIRM</name>
<evidence type="ECO:0000256" key="4">
    <source>
        <dbReference type="ARBA" id="ARBA00022692"/>
    </source>
</evidence>
<evidence type="ECO:0000256" key="1">
    <source>
        <dbReference type="ARBA" id="ARBA00004141"/>
    </source>
</evidence>
<protein>
    <submittedName>
        <fullName evidence="9">Rhomboid protease GluP</fullName>
        <ecNumber evidence="9">3.4.21.105</ecNumber>
    </submittedName>
</protein>
<organism evidence="9 10">
    <name type="scientific">Fervidicola ferrireducens</name>
    <dbReference type="NCBI Taxonomy" id="520764"/>
    <lineage>
        <taxon>Bacteria</taxon>
        <taxon>Bacillati</taxon>
        <taxon>Bacillota</taxon>
        <taxon>Clostridia</taxon>
        <taxon>Thermosediminibacterales</taxon>
        <taxon>Thermosediminibacteraceae</taxon>
        <taxon>Fervidicola</taxon>
    </lineage>
</organism>
<keyword evidence="2" id="KW-1003">Cell membrane</keyword>
<keyword evidence="10" id="KW-1185">Reference proteome</keyword>
<dbReference type="InterPro" id="IPR035952">
    <property type="entry name" value="Rhomboid-like_sf"/>
</dbReference>
<feature type="transmembrane region" description="Helical" evidence="7">
    <location>
        <begin position="165"/>
        <end position="185"/>
    </location>
</feature>
<feature type="transmembrane region" description="Helical" evidence="7">
    <location>
        <begin position="78"/>
        <end position="97"/>
    </location>
</feature>
<comment type="caution">
    <text evidence="9">The sequence shown here is derived from an EMBL/GenBank/DDBJ whole genome shotgun (WGS) entry which is preliminary data.</text>
</comment>
<sequence length="229" mass="25648">MKMIPLRDNIESRRPPLVTVLLIILNSLVFYISAGNHPVVFAKILYKYGLIPAKITKLFVTGAALSLDDLYPFITSTFLHGNLWHLISNMWILWLFGDNVEDRMGHVRFLIFYLISGIIAGITHLVFNPLLPVPVVGASGAIAGVMGAYFVLFPTARIITLIPTFFILPLFVHIPAVVYLFLWFLTQLYYGTAYSVIGGTAVSGVAWWAHIGGFVGGVILNRFFIRKRY</sequence>
<feature type="transmembrane region" description="Helical" evidence="7">
    <location>
        <begin position="133"/>
        <end position="153"/>
    </location>
</feature>
<dbReference type="GO" id="GO:0004252">
    <property type="term" value="F:serine-type endopeptidase activity"/>
    <property type="evidence" value="ECO:0007669"/>
    <property type="project" value="InterPro"/>
</dbReference>
<keyword evidence="5 7" id="KW-1133">Transmembrane helix</keyword>
<evidence type="ECO:0000256" key="6">
    <source>
        <dbReference type="ARBA" id="ARBA00023136"/>
    </source>
</evidence>
<evidence type="ECO:0000313" key="10">
    <source>
        <dbReference type="Proteomes" id="UP000070427"/>
    </source>
</evidence>
<dbReference type="AlphaFoldDB" id="A0A140LAH0"/>
<dbReference type="GO" id="GO:0006508">
    <property type="term" value="P:proteolysis"/>
    <property type="evidence" value="ECO:0007669"/>
    <property type="project" value="UniProtKB-KW"/>
</dbReference>
<dbReference type="Gene3D" id="1.20.1540.10">
    <property type="entry name" value="Rhomboid-like"/>
    <property type="match status" value="1"/>
</dbReference>
<evidence type="ECO:0000313" key="9">
    <source>
        <dbReference type="EMBL" id="KXG77545.1"/>
    </source>
</evidence>
<accession>A0A140LAH0</accession>
<feature type="transmembrane region" description="Helical" evidence="7">
    <location>
        <begin position="16"/>
        <end position="34"/>
    </location>
</feature>
<dbReference type="STRING" id="520764.AN618_10970"/>
<proteinExistence type="predicted"/>
<dbReference type="Pfam" id="PF01694">
    <property type="entry name" value="Rhomboid"/>
    <property type="match status" value="1"/>
</dbReference>
<dbReference type="Proteomes" id="UP000070427">
    <property type="component" value="Unassembled WGS sequence"/>
</dbReference>
<dbReference type="InParanoid" id="A0A140LAH0"/>
<dbReference type="FunCoup" id="A0A140LAH0">
    <property type="interactions" value="186"/>
</dbReference>
<evidence type="ECO:0000259" key="8">
    <source>
        <dbReference type="Pfam" id="PF01694"/>
    </source>
</evidence>
<keyword evidence="9" id="KW-0645">Protease</keyword>
<dbReference type="EMBL" id="LOED01000010">
    <property type="protein sequence ID" value="KXG77545.1"/>
    <property type="molecule type" value="Genomic_DNA"/>
</dbReference>
<evidence type="ECO:0000256" key="5">
    <source>
        <dbReference type="ARBA" id="ARBA00022989"/>
    </source>
</evidence>
<dbReference type="GO" id="GO:0016020">
    <property type="term" value="C:membrane"/>
    <property type="evidence" value="ECO:0007669"/>
    <property type="project" value="UniProtKB-SubCell"/>
</dbReference>
<gene>
    <name evidence="9" type="primary">gluP</name>
    <name evidence="9" type="ORF">AN618_10970</name>
</gene>
<dbReference type="PANTHER" id="PTHR43066">
    <property type="entry name" value="RHOMBOID-RELATED PROTEIN"/>
    <property type="match status" value="1"/>
</dbReference>
<feature type="domain" description="Peptidase S54 rhomboid" evidence="8">
    <location>
        <begin position="69"/>
        <end position="225"/>
    </location>
</feature>
<feature type="transmembrane region" description="Helical" evidence="7">
    <location>
        <begin position="205"/>
        <end position="225"/>
    </location>
</feature>
<feature type="transmembrane region" description="Helical" evidence="7">
    <location>
        <begin position="109"/>
        <end position="127"/>
    </location>
</feature>
<comment type="subcellular location">
    <subcellularLocation>
        <location evidence="1">Membrane</location>
        <topology evidence="1">Multi-pass membrane protein</topology>
    </subcellularLocation>
</comment>
<reference evidence="9 10" key="1">
    <citation type="submission" date="2015-12" db="EMBL/GenBank/DDBJ databases">
        <title>Draft genome sequnece of Fervidicola ferrireducens strain Y170.</title>
        <authorList>
            <person name="Patel B.K."/>
        </authorList>
    </citation>
    <scope>NUCLEOTIDE SEQUENCE [LARGE SCALE GENOMIC DNA]</scope>
    <source>
        <strain evidence="9 10">Y170</strain>
    </source>
</reference>
<keyword evidence="3" id="KW-0997">Cell inner membrane</keyword>
<keyword evidence="4 7" id="KW-0812">Transmembrane</keyword>
<dbReference type="SUPFAM" id="SSF144091">
    <property type="entry name" value="Rhomboid-like"/>
    <property type="match status" value="1"/>
</dbReference>
<evidence type="ECO:0000256" key="2">
    <source>
        <dbReference type="ARBA" id="ARBA00022475"/>
    </source>
</evidence>
<keyword evidence="9" id="KW-0378">Hydrolase</keyword>
<dbReference type="PATRIC" id="fig|520764.3.peg.1134"/>
<evidence type="ECO:0000256" key="7">
    <source>
        <dbReference type="SAM" id="Phobius"/>
    </source>
</evidence>
<evidence type="ECO:0000256" key="3">
    <source>
        <dbReference type="ARBA" id="ARBA00022519"/>
    </source>
</evidence>
<dbReference type="FunFam" id="1.20.1540.10:FF:000027">
    <property type="entry name" value="Rhomboid family intramembrane serine protease"/>
    <property type="match status" value="1"/>
</dbReference>
<keyword evidence="6 7" id="KW-0472">Membrane</keyword>
<dbReference type="EC" id="3.4.21.105" evidence="9"/>
<dbReference type="PANTHER" id="PTHR43066:SF26">
    <property type="entry name" value="RHOMBOID PROTEASE GLPG"/>
    <property type="match status" value="1"/>
</dbReference>
<dbReference type="InterPro" id="IPR022764">
    <property type="entry name" value="Peptidase_S54_rhomboid_dom"/>
</dbReference>